<sequence>MSAEITCSAFEETVRAAVLQRSARYTDSHSLTLRWEGDDTGASQDAGRFQNLLALFNLPPATELTINANDNTPGWTVQSTFTQILTHARSTRGRALVMVHYAGHGFVNKDSVFYFSEGPGGRHFNAELFLTYQAGPDQYYLHDSTNVDVLFIFDCCYGFTACRAAEVIPRIVEFIAATDSSSPLAFSPPRITVTAKLISEIRRRQREGHRYVEFADVVATLRANESAVKKPTHYLKMGAASICLPFSGLLAVDPSSLRPTLRAVFSVHIADNMTQHDVDQFVAWIRGLPEYAAITLEGIYPTGSQLLILSSNWSVWSKIAGMRGYKLIAETRGGNTLHTRQLPAPPSPLKENIPFGKQFR</sequence>
<dbReference type="GeneID" id="98150275"/>
<dbReference type="Proteomes" id="UP001610432">
    <property type="component" value="Unassembled WGS sequence"/>
</dbReference>
<proteinExistence type="predicted"/>
<name>A0ABR4M717_9EURO</name>
<accession>A0ABR4M717</accession>
<organism evidence="1 2">
    <name type="scientific">Aspergillus lucknowensis</name>
    <dbReference type="NCBI Taxonomy" id="176173"/>
    <lineage>
        <taxon>Eukaryota</taxon>
        <taxon>Fungi</taxon>
        <taxon>Dikarya</taxon>
        <taxon>Ascomycota</taxon>
        <taxon>Pezizomycotina</taxon>
        <taxon>Eurotiomycetes</taxon>
        <taxon>Eurotiomycetidae</taxon>
        <taxon>Eurotiales</taxon>
        <taxon>Aspergillaceae</taxon>
        <taxon>Aspergillus</taxon>
        <taxon>Aspergillus subgen. Nidulantes</taxon>
    </lineage>
</organism>
<evidence type="ECO:0008006" key="3">
    <source>
        <dbReference type="Google" id="ProtNLM"/>
    </source>
</evidence>
<dbReference type="RefSeq" id="XP_070891367.1">
    <property type="nucleotide sequence ID" value="XM_071035203.1"/>
</dbReference>
<comment type="caution">
    <text evidence="1">The sequence shown here is derived from an EMBL/GenBank/DDBJ whole genome shotgun (WGS) entry which is preliminary data.</text>
</comment>
<keyword evidence="2" id="KW-1185">Reference proteome</keyword>
<gene>
    <name evidence="1" type="ORF">BJX67DRAFT_5979</name>
</gene>
<evidence type="ECO:0000313" key="1">
    <source>
        <dbReference type="EMBL" id="KAL2872388.1"/>
    </source>
</evidence>
<evidence type="ECO:0000313" key="2">
    <source>
        <dbReference type="Proteomes" id="UP001610432"/>
    </source>
</evidence>
<dbReference type="EMBL" id="JBFXLQ010000001">
    <property type="protein sequence ID" value="KAL2872388.1"/>
    <property type="molecule type" value="Genomic_DNA"/>
</dbReference>
<reference evidence="1 2" key="1">
    <citation type="submission" date="2024-07" db="EMBL/GenBank/DDBJ databases">
        <title>Section-level genome sequencing and comparative genomics of Aspergillus sections Usti and Cavernicolus.</title>
        <authorList>
            <consortium name="Lawrence Berkeley National Laboratory"/>
            <person name="Nybo J.L."/>
            <person name="Vesth T.C."/>
            <person name="Theobald S."/>
            <person name="Frisvad J.C."/>
            <person name="Larsen T.O."/>
            <person name="Kjaerboelling I."/>
            <person name="Rothschild-Mancinelli K."/>
            <person name="Lyhne E.K."/>
            <person name="Kogle M.E."/>
            <person name="Barry K."/>
            <person name="Clum A."/>
            <person name="Na H."/>
            <person name="Ledsgaard L."/>
            <person name="Lin J."/>
            <person name="Lipzen A."/>
            <person name="Kuo A."/>
            <person name="Riley R."/>
            <person name="Mondo S."/>
            <person name="Labutti K."/>
            <person name="Haridas S."/>
            <person name="Pangalinan J."/>
            <person name="Salamov A.A."/>
            <person name="Simmons B.A."/>
            <person name="Magnuson J.K."/>
            <person name="Chen J."/>
            <person name="Drula E."/>
            <person name="Henrissat B."/>
            <person name="Wiebenga A."/>
            <person name="Lubbers R.J."/>
            <person name="Gomes A.C."/>
            <person name="Macurrencykelacurrency M.R."/>
            <person name="Stajich J."/>
            <person name="Grigoriev I.V."/>
            <person name="Mortensen U.H."/>
            <person name="De Vries R.P."/>
            <person name="Baker S.E."/>
            <person name="Andersen M.R."/>
        </authorList>
    </citation>
    <scope>NUCLEOTIDE SEQUENCE [LARGE SCALE GENOMIC DNA]</scope>
    <source>
        <strain evidence="1 2">CBS 449.75</strain>
    </source>
</reference>
<protein>
    <recommendedName>
        <fullName evidence="3">Caspase domain-containing protein</fullName>
    </recommendedName>
</protein>